<dbReference type="EnsemblMetazoa" id="SCAU006535-RA">
    <property type="protein sequence ID" value="SCAU006535-PA"/>
    <property type="gene ID" value="SCAU006535"/>
</dbReference>
<feature type="compositionally biased region" description="Polar residues" evidence="1">
    <location>
        <begin position="50"/>
        <end position="61"/>
    </location>
</feature>
<proteinExistence type="predicted"/>
<organism evidence="2 3">
    <name type="scientific">Stomoxys calcitrans</name>
    <name type="common">Stable fly</name>
    <name type="synonym">Conops calcitrans</name>
    <dbReference type="NCBI Taxonomy" id="35570"/>
    <lineage>
        <taxon>Eukaryota</taxon>
        <taxon>Metazoa</taxon>
        <taxon>Ecdysozoa</taxon>
        <taxon>Arthropoda</taxon>
        <taxon>Hexapoda</taxon>
        <taxon>Insecta</taxon>
        <taxon>Pterygota</taxon>
        <taxon>Neoptera</taxon>
        <taxon>Endopterygota</taxon>
        <taxon>Diptera</taxon>
        <taxon>Brachycera</taxon>
        <taxon>Muscomorpha</taxon>
        <taxon>Muscoidea</taxon>
        <taxon>Muscidae</taxon>
        <taxon>Stomoxys</taxon>
    </lineage>
</organism>
<feature type="region of interest" description="Disordered" evidence="1">
    <location>
        <begin position="1"/>
        <end position="24"/>
    </location>
</feature>
<dbReference type="VEuPathDB" id="VectorBase:SCAU006535"/>
<feature type="compositionally biased region" description="Basic residues" evidence="1">
    <location>
        <begin position="66"/>
        <end position="78"/>
    </location>
</feature>
<protein>
    <submittedName>
        <fullName evidence="2">Uncharacterized protein</fullName>
    </submittedName>
</protein>
<dbReference type="AlphaFoldDB" id="A0A1I8PBK6"/>
<gene>
    <name evidence="2" type="primary">106081721</name>
</gene>
<evidence type="ECO:0000313" key="2">
    <source>
        <dbReference type="EnsemblMetazoa" id="SCAU006535-PA"/>
    </source>
</evidence>
<evidence type="ECO:0000313" key="3">
    <source>
        <dbReference type="Proteomes" id="UP000095300"/>
    </source>
</evidence>
<reference evidence="2" key="1">
    <citation type="submission" date="2020-05" db="UniProtKB">
        <authorList>
            <consortium name="EnsemblMetazoa"/>
        </authorList>
    </citation>
    <scope>IDENTIFICATION</scope>
    <source>
        <strain evidence="2">USDA</strain>
    </source>
</reference>
<keyword evidence="3" id="KW-1185">Reference proteome</keyword>
<feature type="region of interest" description="Disordered" evidence="1">
    <location>
        <begin position="50"/>
        <end position="82"/>
    </location>
</feature>
<evidence type="ECO:0000256" key="1">
    <source>
        <dbReference type="SAM" id="MobiDB-lite"/>
    </source>
</evidence>
<dbReference type="Proteomes" id="UP000095300">
    <property type="component" value="Unassembled WGS sequence"/>
</dbReference>
<accession>A0A1I8PBK6</accession>
<sequence>MEKTFKIYNTPGGGTIQHGGYRNPPAKAVGAKGLGAPSKACKAKKSRQKALQTQAITNSEQELTKNQKRRARRKAAKRRGAEAAYNITIAERARERQNPRKPAQLMASNSREGYMKEMGRTFDYTTKPQAIEGRTHEFESKSSYPNVNFFEEFDKANPATFKAANERVELKFPFNCPPKPQRVKRKRDCLEDSGKNPSFSQSVLPITNNIFNLSNFEEVPSCSTLSQEISSRLEKLRKHFK</sequence>
<name>A0A1I8PBK6_STOCA</name>